<reference evidence="1" key="1">
    <citation type="submission" date="2023-10" db="EMBL/GenBank/DDBJ databases">
        <title>Genome assembly of Pristionchus species.</title>
        <authorList>
            <person name="Yoshida K."/>
            <person name="Sommer R.J."/>
        </authorList>
    </citation>
    <scope>NUCLEOTIDE SEQUENCE</scope>
    <source>
        <strain evidence="1">RS5133</strain>
    </source>
</reference>
<evidence type="ECO:0000313" key="1">
    <source>
        <dbReference type="EMBL" id="GMT29509.1"/>
    </source>
</evidence>
<dbReference type="EMBL" id="BTSY01000005">
    <property type="protein sequence ID" value="GMT29509.1"/>
    <property type="molecule type" value="Genomic_DNA"/>
</dbReference>
<comment type="caution">
    <text evidence="1">The sequence shown here is derived from an EMBL/GenBank/DDBJ whole genome shotgun (WGS) entry which is preliminary data.</text>
</comment>
<accession>A0AAV5WBX3</accession>
<keyword evidence="2" id="KW-1185">Reference proteome</keyword>
<name>A0AAV5WBX3_9BILA</name>
<sequence length="113" mass="12209">FSQDLSAPFIESGNERIVSIVIQSRVDGLYEIIALGEKGSLVRCTETRDGTADVESITAAERPSPLLSYRTLTQISCGDVTHPPLIVAYTTNGESTELCLLSSESSEQLMSIQ</sequence>
<proteinExistence type="predicted"/>
<gene>
    <name evidence="1" type="ORF">PFISCL1PPCAC_20806</name>
</gene>
<organism evidence="1 2">
    <name type="scientific">Pristionchus fissidentatus</name>
    <dbReference type="NCBI Taxonomy" id="1538716"/>
    <lineage>
        <taxon>Eukaryota</taxon>
        <taxon>Metazoa</taxon>
        <taxon>Ecdysozoa</taxon>
        <taxon>Nematoda</taxon>
        <taxon>Chromadorea</taxon>
        <taxon>Rhabditida</taxon>
        <taxon>Rhabditina</taxon>
        <taxon>Diplogasteromorpha</taxon>
        <taxon>Diplogasteroidea</taxon>
        <taxon>Neodiplogasteridae</taxon>
        <taxon>Pristionchus</taxon>
    </lineage>
</organism>
<dbReference type="AlphaFoldDB" id="A0AAV5WBX3"/>
<dbReference type="Proteomes" id="UP001432322">
    <property type="component" value="Unassembled WGS sequence"/>
</dbReference>
<evidence type="ECO:0000313" key="2">
    <source>
        <dbReference type="Proteomes" id="UP001432322"/>
    </source>
</evidence>
<feature type="non-terminal residue" evidence="1">
    <location>
        <position position="1"/>
    </location>
</feature>
<protein>
    <submittedName>
        <fullName evidence="1">Uncharacterized protein</fullName>
    </submittedName>
</protein>
<feature type="non-terminal residue" evidence="1">
    <location>
        <position position="113"/>
    </location>
</feature>